<sequence length="288" mass="31267">MSADSCNYHLSAETIASDLKTERPIWPFSAYGPGRDAPRQLIGGLPIEQSFEEMRVAHYLGMASGNVERAIQNEHELNNRVTLQIQNVLNDLDGAVKYIVDGDNEHPNRRDICKEFTTATASNEQAQSNPFRSSQPAASAFGTSNPFGGNNAHAPSTSPFARPSNMVNGSSNQPSASQLNPLQPTSSASADISSYSTRGANGVIQSWKGQPVSMIGGEPHYQRADGGGVERMWFPNGPPPPNPFTELPADSYNDVLKEAYAFVSANGAFKDGIMPEKAPKREWVRWDI</sequence>
<feature type="compositionally biased region" description="Polar residues" evidence="1">
    <location>
        <begin position="121"/>
        <end position="185"/>
    </location>
</feature>
<proteinExistence type="predicted"/>
<dbReference type="PANTHER" id="PTHR21099">
    <property type="entry name" value="RAD201"/>
    <property type="match status" value="1"/>
</dbReference>
<dbReference type="STRING" id="331657.A0A4U0XIL9"/>
<protein>
    <submittedName>
        <fullName evidence="2">Uncharacterized protein</fullName>
    </submittedName>
</protein>
<feature type="region of interest" description="Disordered" evidence="1">
    <location>
        <begin position="121"/>
        <end position="194"/>
    </location>
</feature>
<evidence type="ECO:0000313" key="2">
    <source>
        <dbReference type="EMBL" id="TKA75328.1"/>
    </source>
</evidence>
<evidence type="ECO:0000313" key="3">
    <source>
        <dbReference type="Proteomes" id="UP000308768"/>
    </source>
</evidence>
<evidence type="ECO:0000256" key="1">
    <source>
        <dbReference type="SAM" id="MobiDB-lite"/>
    </source>
</evidence>
<dbReference type="CDD" id="cd23954">
    <property type="entry name" value="AMO1_CTD"/>
    <property type="match status" value="1"/>
</dbReference>
<comment type="caution">
    <text evidence="2">The sequence shown here is derived from an EMBL/GenBank/DDBJ whole genome shotgun (WGS) entry which is preliminary data.</text>
</comment>
<dbReference type="GO" id="GO:0005634">
    <property type="term" value="C:nucleus"/>
    <property type="evidence" value="ECO:0007669"/>
    <property type="project" value="TreeGrafter"/>
</dbReference>
<accession>A0A4U0XIL9</accession>
<dbReference type="AlphaFoldDB" id="A0A4U0XIL9"/>
<organism evidence="2 3">
    <name type="scientific">Cryomyces minteri</name>
    <dbReference type="NCBI Taxonomy" id="331657"/>
    <lineage>
        <taxon>Eukaryota</taxon>
        <taxon>Fungi</taxon>
        <taxon>Dikarya</taxon>
        <taxon>Ascomycota</taxon>
        <taxon>Pezizomycotina</taxon>
        <taxon>Dothideomycetes</taxon>
        <taxon>Dothideomycetes incertae sedis</taxon>
        <taxon>Cryomyces</taxon>
    </lineage>
</organism>
<gene>
    <name evidence="2" type="ORF">B0A49_03612</name>
</gene>
<reference evidence="2 3" key="1">
    <citation type="submission" date="2017-03" db="EMBL/GenBank/DDBJ databases">
        <title>Genomes of endolithic fungi from Antarctica.</title>
        <authorList>
            <person name="Coleine C."/>
            <person name="Masonjones S."/>
            <person name="Stajich J.E."/>
        </authorList>
    </citation>
    <scope>NUCLEOTIDE SEQUENCE [LARGE SCALE GENOMIC DNA]</scope>
    <source>
        <strain evidence="2 3">CCFEE 5187</strain>
    </source>
</reference>
<dbReference type="Proteomes" id="UP000308768">
    <property type="component" value="Unassembled WGS sequence"/>
</dbReference>
<name>A0A4U0XIL9_9PEZI</name>
<dbReference type="OrthoDB" id="20729at2759"/>
<keyword evidence="3" id="KW-1185">Reference proteome</keyword>
<dbReference type="PANTHER" id="PTHR21099:SF2">
    <property type="entry name" value="SI:CH211-113E8.11"/>
    <property type="match status" value="1"/>
</dbReference>
<dbReference type="EMBL" id="NAJN01000299">
    <property type="protein sequence ID" value="TKA75328.1"/>
    <property type="molecule type" value="Genomic_DNA"/>
</dbReference>